<protein>
    <submittedName>
        <fullName evidence="1">Uncharacterized protein</fullName>
    </submittedName>
</protein>
<sequence length="69" mass="7364">MSAPPAELTELPRLDEPPLGLTAVAVAHRVLDSVHGLGRDRRLIGDSHDLDLTDDREGGIDGALQLLDT</sequence>
<name>A0A514D8H9_9VIRU</name>
<evidence type="ECO:0000313" key="1">
    <source>
        <dbReference type="EMBL" id="QDH89930.1"/>
    </source>
</evidence>
<accession>A0A514D8H9</accession>
<dbReference type="EMBL" id="MN035126">
    <property type="protein sequence ID" value="QDH89930.1"/>
    <property type="molecule type" value="Genomic_RNA"/>
</dbReference>
<gene>
    <name evidence="1" type="ORF">H4Rhizo43356e3383_000002</name>
</gene>
<reference evidence="1" key="1">
    <citation type="submission" date="2019-05" db="EMBL/GenBank/DDBJ databases">
        <title>Metatranscriptomic reconstruction reveals RNA viruses with the potential to shape carbon cycling in soil.</title>
        <authorList>
            <person name="Starr E.P."/>
            <person name="Nuccio E."/>
            <person name="Pett-Ridge J."/>
            <person name="Banfield J.F."/>
            <person name="Firestone M.K."/>
        </authorList>
    </citation>
    <scope>NUCLEOTIDE SEQUENCE</scope>
    <source>
        <strain evidence="1">H4_Rhizo_43_scaffold_356_e_3383</strain>
    </source>
</reference>
<proteinExistence type="predicted"/>
<organism evidence="1">
    <name type="scientific">Leviviridae sp</name>
    <dbReference type="NCBI Taxonomy" id="2027243"/>
    <lineage>
        <taxon>Viruses</taxon>
        <taxon>Riboviria</taxon>
        <taxon>Orthornavirae</taxon>
        <taxon>Lenarviricota</taxon>
        <taxon>Leviviricetes</taxon>
        <taxon>Norzivirales</taxon>
        <taxon>Fiersviridae</taxon>
    </lineage>
</organism>